<gene>
    <name evidence="2" type="ORF">EGR_08825</name>
</gene>
<proteinExistence type="predicted"/>
<evidence type="ECO:0000256" key="1">
    <source>
        <dbReference type="SAM" id="MobiDB-lite"/>
    </source>
</evidence>
<dbReference type="KEGG" id="egl:EGR_08825"/>
<organism evidence="2 3">
    <name type="scientific">Echinococcus granulosus</name>
    <name type="common">Hydatid tapeworm</name>
    <dbReference type="NCBI Taxonomy" id="6210"/>
    <lineage>
        <taxon>Eukaryota</taxon>
        <taxon>Metazoa</taxon>
        <taxon>Spiralia</taxon>
        <taxon>Lophotrochozoa</taxon>
        <taxon>Platyhelminthes</taxon>
        <taxon>Cestoda</taxon>
        <taxon>Eucestoda</taxon>
        <taxon>Cyclophyllidea</taxon>
        <taxon>Taeniidae</taxon>
        <taxon>Echinococcus</taxon>
        <taxon>Echinococcus granulosus group</taxon>
    </lineage>
</organism>
<dbReference type="AlphaFoldDB" id="W6U572"/>
<dbReference type="EMBL" id="APAU02000121">
    <property type="protein sequence ID" value="EUB56280.1"/>
    <property type="molecule type" value="Genomic_DNA"/>
</dbReference>
<keyword evidence="3" id="KW-1185">Reference proteome</keyword>
<protein>
    <submittedName>
        <fullName evidence="2">Uncharacterized protein</fullName>
    </submittedName>
</protein>
<evidence type="ECO:0000313" key="2">
    <source>
        <dbReference type="EMBL" id="EUB56280.1"/>
    </source>
</evidence>
<dbReference type="RefSeq" id="XP_024347476.1">
    <property type="nucleotide sequence ID" value="XM_024498074.1"/>
</dbReference>
<dbReference type="CTD" id="36344540"/>
<reference evidence="2 3" key="1">
    <citation type="journal article" date="2013" name="Nat. Genet.">
        <title>The genome of the hydatid tapeworm Echinococcus granulosus.</title>
        <authorList>
            <person name="Zheng H."/>
            <person name="Zhang W."/>
            <person name="Zhang L."/>
            <person name="Zhang Z."/>
            <person name="Li J."/>
            <person name="Lu G."/>
            <person name="Zhu Y."/>
            <person name="Wang Y."/>
            <person name="Huang Y."/>
            <person name="Liu J."/>
            <person name="Kang H."/>
            <person name="Chen J."/>
            <person name="Wang L."/>
            <person name="Chen A."/>
            <person name="Yu S."/>
            <person name="Gao Z."/>
            <person name="Jin L."/>
            <person name="Gu W."/>
            <person name="Wang Z."/>
            <person name="Zhao L."/>
            <person name="Shi B."/>
            <person name="Wen H."/>
            <person name="Lin R."/>
            <person name="Jones M.K."/>
            <person name="Brejova B."/>
            <person name="Vinar T."/>
            <person name="Zhao G."/>
            <person name="McManus D.P."/>
            <person name="Chen Z."/>
            <person name="Zhou Y."/>
            <person name="Wang S."/>
        </authorList>
    </citation>
    <scope>NUCLEOTIDE SEQUENCE [LARGE SCALE GENOMIC DNA]</scope>
</reference>
<feature type="region of interest" description="Disordered" evidence="1">
    <location>
        <begin position="258"/>
        <end position="288"/>
    </location>
</feature>
<dbReference type="OrthoDB" id="6268949at2759"/>
<name>W6U572_ECHGR</name>
<comment type="caution">
    <text evidence="2">The sequence shown here is derived from an EMBL/GenBank/DDBJ whole genome shotgun (WGS) entry which is preliminary data.</text>
</comment>
<dbReference type="Proteomes" id="UP000019149">
    <property type="component" value="Unassembled WGS sequence"/>
</dbReference>
<sequence length="398" mass="42871">MSLAPPRKKGIRFLDLCLWSVGRILTGSTATLAHQGGDQVIGKLCGIEDSPDTPKPMEGAVEFPSACLSHHPHPRPVITTTTRPKLHTHARVRVYTRVMSTRGGIGRCTGECVMPLHNLSVRAPEVHFEWTNKRASESGLAYIYGYGLPYSLPSVVLAFFVASTPAEPEGVITQLKEAEESGNGESIPPIDGAVVTNERNGDCSTVNVTVATLPAVDEQEEPKSAHKKSNPMHWIQKKISFKKTKTFKATVQEEIPVEAATADQPALEPGQEEKQEKHPTGNAEAQSEEVPMIDQGTTIPVTGAESSNEPLVEIAPSSNGLQENIGEEEFLEEPEAFMEGEKENVASTPEKLEEESKMELGLVEKLANLGIDSVQSLQSNSADVHVNGDAAVAAAEES</sequence>
<dbReference type="GeneID" id="36344540"/>
<accession>W6U572</accession>
<evidence type="ECO:0000313" key="3">
    <source>
        <dbReference type="Proteomes" id="UP000019149"/>
    </source>
</evidence>